<dbReference type="OrthoDB" id="3356102at2759"/>
<dbReference type="EMBL" id="PXOA01000013">
    <property type="protein sequence ID" value="RFU81979.1"/>
    <property type="molecule type" value="Genomic_DNA"/>
</dbReference>
<gene>
    <name evidence="2" type="ORF">TARUN_209</name>
</gene>
<dbReference type="Proteomes" id="UP000266272">
    <property type="component" value="Unassembled WGS sequence"/>
</dbReference>
<dbReference type="AlphaFoldDB" id="A0A395P0Z6"/>
<sequence>MFRPSLWTLLAAAADISLVLASPCVSFDSNFNLLVFGTSNKDYSAGKLSNWSNGNAVTDITSSNGRPPFNGANTTCYLAQYFNAIYFLNADDSQPDVVHIYNADNRAWSTNQITVPDGFDSTSVNAILDHDTNVFYGLSEGKLYFMRMDELVTATSTPVFWERTTDPNFDVSHYSPVMGLAKNHIHFIDVDQTPGLARIFVIHYAYWQPEIQPYAAANNKGTFPQTYGHIFSVPNNENVDQKEFAFFPQDSRATYVINVDRNTTQVLAAPPAKDAKALYAASPSSLVQLGSAGDLSFLPYNTNNVAGNTQATWKKIGSIPAWS</sequence>
<feature type="signal peptide" evidence="1">
    <location>
        <begin position="1"/>
        <end position="21"/>
    </location>
</feature>
<keyword evidence="1" id="KW-0732">Signal</keyword>
<reference evidence="2 3" key="1">
    <citation type="journal article" date="2018" name="PLoS Pathog.">
        <title>Evolution of structural diversity of trichothecenes, a family of toxins produced by plant pathogenic and entomopathogenic fungi.</title>
        <authorList>
            <person name="Proctor R.H."/>
            <person name="McCormick S.P."/>
            <person name="Kim H.S."/>
            <person name="Cardoza R.E."/>
            <person name="Stanley A.M."/>
            <person name="Lindo L."/>
            <person name="Kelly A."/>
            <person name="Brown D.W."/>
            <person name="Lee T."/>
            <person name="Vaughan M.M."/>
            <person name="Alexander N.J."/>
            <person name="Busman M."/>
            <person name="Gutierrez S."/>
        </authorList>
    </citation>
    <scope>NUCLEOTIDE SEQUENCE [LARGE SCALE GENOMIC DNA]</scope>
    <source>
        <strain evidence="2 3">IBT 40837</strain>
    </source>
</reference>
<name>A0A395P0Z6_TRIAR</name>
<organism evidence="2 3">
    <name type="scientific">Trichoderma arundinaceum</name>
    <dbReference type="NCBI Taxonomy" id="490622"/>
    <lineage>
        <taxon>Eukaryota</taxon>
        <taxon>Fungi</taxon>
        <taxon>Dikarya</taxon>
        <taxon>Ascomycota</taxon>
        <taxon>Pezizomycotina</taxon>
        <taxon>Sordariomycetes</taxon>
        <taxon>Hypocreomycetidae</taxon>
        <taxon>Hypocreales</taxon>
        <taxon>Hypocreaceae</taxon>
        <taxon>Trichoderma</taxon>
    </lineage>
</organism>
<proteinExistence type="predicted"/>
<feature type="chain" id="PRO_5017422685" evidence="1">
    <location>
        <begin position="22"/>
        <end position="323"/>
    </location>
</feature>
<accession>A0A395P0Z6</accession>
<comment type="caution">
    <text evidence="2">The sequence shown here is derived from an EMBL/GenBank/DDBJ whole genome shotgun (WGS) entry which is preliminary data.</text>
</comment>
<evidence type="ECO:0000256" key="1">
    <source>
        <dbReference type="SAM" id="SignalP"/>
    </source>
</evidence>
<protein>
    <submittedName>
        <fullName evidence="2">Uncharacterized protein</fullName>
    </submittedName>
</protein>
<keyword evidence="3" id="KW-1185">Reference proteome</keyword>
<evidence type="ECO:0000313" key="2">
    <source>
        <dbReference type="EMBL" id="RFU81979.1"/>
    </source>
</evidence>
<evidence type="ECO:0000313" key="3">
    <source>
        <dbReference type="Proteomes" id="UP000266272"/>
    </source>
</evidence>